<dbReference type="EMBL" id="CM047749">
    <property type="protein sequence ID" value="KAJ0010437.1"/>
    <property type="molecule type" value="Genomic_DNA"/>
</dbReference>
<protein>
    <submittedName>
        <fullName evidence="1">Uncharacterized protein</fullName>
    </submittedName>
</protein>
<gene>
    <name evidence="1" type="ORF">Pint_33463</name>
</gene>
<evidence type="ECO:0000313" key="1">
    <source>
        <dbReference type="EMBL" id="KAJ0010437.1"/>
    </source>
</evidence>
<dbReference type="Proteomes" id="UP001163603">
    <property type="component" value="Chromosome 14"/>
</dbReference>
<reference evidence="2" key="1">
    <citation type="journal article" date="2023" name="G3 (Bethesda)">
        <title>Genome assembly and association tests identify interacting loci associated with vigor, precocity, and sex in interspecific pistachio rootstocks.</title>
        <authorList>
            <person name="Palmer W."/>
            <person name="Jacygrad E."/>
            <person name="Sagayaradj S."/>
            <person name="Cavanaugh K."/>
            <person name="Han R."/>
            <person name="Bertier L."/>
            <person name="Beede B."/>
            <person name="Kafkas S."/>
            <person name="Golino D."/>
            <person name="Preece J."/>
            <person name="Michelmore R."/>
        </authorList>
    </citation>
    <scope>NUCLEOTIDE SEQUENCE [LARGE SCALE GENOMIC DNA]</scope>
</reference>
<organism evidence="1 2">
    <name type="scientific">Pistacia integerrima</name>
    <dbReference type="NCBI Taxonomy" id="434235"/>
    <lineage>
        <taxon>Eukaryota</taxon>
        <taxon>Viridiplantae</taxon>
        <taxon>Streptophyta</taxon>
        <taxon>Embryophyta</taxon>
        <taxon>Tracheophyta</taxon>
        <taxon>Spermatophyta</taxon>
        <taxon>Magnoliopsida</taxon>
        <taxon>eudicotyledons</taxon>
        <taxon>Gunneridae</taxon>
        <taxon>Pentapetalae</taxon>
        <taxon>rosids</taxon>
        <taxon>malvids</taxon>
        <taxon>Sapindales</taxon>
        <taxon>Anacardiaceae</taxon>
        <taxon>Pistacia</taxon>
    </lineage>
</organism>
<evidence type="ECO:0000313" key="2">
    <source>
        <dbReference type="Proteomes" id="UP001163603"/>
    </source>
</evidence>
<sequence>MMGRPLFRDHGMNGRMVEEVWGIGMKVKSLVFTKNEVVKSLKVIFGDEKRKKMRENVEEIVMKAAGS</sequence>
<name>A0ACC0X6H5_9ROSI</name>
<keyword evidence="2" id="KW-1185">Reference proteome</keyword>
<proteinExistence type="predicted"/>
<comment type="caution">
    <text evidence="1">The sequence shown here is derived from an EMBL/GenBank/DDBJ whole genome shotgun (WGS) entry which is preliminary data.</text>
</comment>
<accession>A0ACC0X6H5</accession>